<dbReference type="GeneID" id="300208430"/>
<feature type="domain" description="Spore coat protein U/FanG" evidence="2">
    <location>
        <begin position="26"/>
        <end position="171"/>
    </location>
</feature>
<accession>A0A1H1WNV4</accession>
<evidence type="ECO:0000259" key="2">
    <source>
        <dbReference type="Pfam" id="PF05229"/>
    </source>
</evidence>
<reference evidence="4" key="1">
    <citation type="submission" date="2016-10" db="EMBL/GenBank/DDBJ databases">
        <authorList>
            <person name="Varghese N."/>
            <person name="Submissions S."/>
        </authorList>
    </citation>
    <scope>NUCLEOTIDE SEQUENCE [LARGE SCALE GENOMIC DNA]</scope>
    <source>
        <strain evidence="4">ATCC 23835</strain>
    </source>
</reference>
<evidence type="ECO:0000313" key="3">
    <source>
        <dbReference type="EMBL" id="SDS98311.1"/>
    </source>
</evidence>
<dbReference type="Pfam" id="PF05229">
    <property type="entry name" value="SCPU"/>
    <property type="match status" value="1"/>
</dbReference>
<protein>
    <submittedName>
        <fullName evidence="3">Spore coat protein U (SCPU) domain-containing protein</fullName>
    </submittedName>
</protein>
<gene>
    <name evidence="3" type="ORF">SAMN05216598_3494</name>
</gene>
<organism evidence="3 4">
    <name type="scientific">Pseudomonas asplenii</name>
    <dbReference type="NCBI Taxonomy" id="53407"/>
    <lineage>
        <taxon>Bacteria</taxon>
        <taxon>Pseudomonadati</taxon>
        <taxon>Pseudomonadota</taxon>
        <taxon>Gammaproteobacteria</taxon>
        <taxon>Pseudomonadales</taxon>
        <taxon>Pseudomonadaceae</taxon>
        <taxon>Pseudomonas</taxon>
    </lineage>
</organism>
<name>A0A1H1WNV4_9PSED</name>
<evidence type="ECO:0000313" key="4">
    <source>
        <dbReference type="Proteomes" id="UP000199524"/>
    </source>
</evidence>
<dbReference type="PANTHER" id="PTHR37089">
    <property type="entry name" value="PROTEIN U-RELATED"/>
    <property type="match status" value="1"/>
</dbReference>
<dbReference type="SMART" id="SM00972">
    <property type="entry name" value="SCPU"/>
    <property type="match status" value="1"/>
</dbReference>
<proteinExistence type="predicted"/>
<dbReference type="InterPro" id="IPR007893">
    <property type="entry name" value="Spore_coat_U/FanG"/>
</dbReference>
<dbReference type="Proteomes" id="UP000199524">
    <property type="component" value="Chromosome I"/>
</dbReference>
<feature type="chain" id="PRO_5009264618" evidence="1">
    <location>
        <begin position="22"/>
        <end position="174"/>
    </location>
</feature>
<feature type="signal peptide" evidence="1">
    <location>
        <begin position="1"/>
        <end position="21"/>
    </location>
</feature>
<dbReference type="InterPro" id="IPR053167">
    <property type="entry name" value="Spore_coat_component"/>
</dbReference>
<keyword evidence="4" id="KW-1185">Reference proteome</keyword>
<dbReference type="RefSeq" id="WP_090206919.1">
    <property type="nucleotide sequence ID" value="NZ_LT629777.1"/>
</dbReference>
<keyword evidence="3" id="KW-0167">Capsid protein</keyword>
<keyword evidence="1" id="KW-0732">Signal</keyword>
<keyword evidence="3" id="KW-0946">Virion</keyword>
<sequence>MKHRNRAVLAFGSLLFLADRAAAVMTGTIDVQMVISPACEVSSAGAAMSGSLGQLHFGNQGPTWTGPINANIQNSGSTVHVTCNASVNGFTVTIDGGVNGDGSTRRLSNGNRSIAYRLTVDAEGKDSYGVGEQRNFAVSSDIRNPIPVFGVVVANTNALPAGVYRDTLTVTLDW</sequence>
<dbReference type="AlphaFoldDB" id="A0A1H1WNV4"/>
<evidence type="ECO:0000256" key="1">
    <source>
        <dbReference type="SAM" id="SignalP"/>
    </source>
</evidence>
<dbReference type="EMBL" id="LT629777">
    <property type="protein sequence ID" value="SDS98311.1"/>
    <property type="molecule type" value="Genomic_DNA"/>
</dbReference>